<feature type="domain" description="FAD-dependent urate hydroxylase HpyO/Asp monooxygenase CreE-like FAD/NAD(P)-binding" evidence="2">
    <location>
        <begin position="10"/>
        <end position="196"/>
    </location>
</feature>
<dbReference type="InterPro" id="IPR036188">
    <property type="entry name" value="FAD/NAD-bd_sf"/>
</dbReference>
<dbReference type="SUPFAM" id="SSF51905">
    <property type="entry name" value="FAD/NAD(P)-binding domain"/>
    <property type="match status" value="1"/>
</dbReference>
<dbReference type="PANTHER" id="PTHR40254:SF1">
    <property type="entry name" value="BLR0577 PROTEIN"/>
    <property type="match status" value="1"/>
</dbReference>
<dbReference type="InterPro" id="IPR038732">
    <property type="entry name" value="HpyO/CreE_NAD-binding"/>
</dbReference>
<accession>A0ABW6YDW8</accession>
<sequence>MSDTHAELCIVGAGPRGLSVLERICANERVAPTHRTLTVHVVDPAAPGPGAVWRTEQSRHLLMNTVASQVTVYTDESARIEGPIEPGPSLYEWAQELVVLTRAGASADAYDAATLEEAGRLGPDSYPSRAFYGRYLRDCFQRVVARAPGHVTVRVHRSRAVAMADTHGVPGGPQGVRLEDGTRLNHLDGVVLAQGHVPARLTAREARTASLARIHNLRYLAPANPADVDLSGVEPGQHVLLRGLGLNFFDHMALFTAGRGGVFEPREGRLVYRASGREPKLFASSRRGVPYHARGENQKGAYGRHLPRLLTPEFIARLRARSVDGERVNFGQDLWPLISREVESVYYGTLLDSLGRGDEREEFTARYLATVEESDRTELVASYGIEEPRRWDWEKLSRPYGERKFSSRGDFRAWLLRHLERDVAEARAGNVRGPLKAALDVLRDLRNEVRLAVDHGGLEGNSHRDDLEGWYTPLNGFLSIGPPASRIEEMIALIEAGVLEVTGPGTQIRLDAAAPSFVAASDSVPGPPVRASVLIEARLPEPDLRRTEDPLMLHLLNTDQAAPYRIAGSCGTSYETGGLAVTERPYRVVDGRGRPHPRRFAYGVPTESVHWVTAAGIRPGVDSVTLGDSDAIARALCALPPAAQVPAGVRPVTEGSAQGTPEGSAEGSGAQLTGVIV</sequence>
<dbReference type="InterPro" id="IPR052189">
    <property type="entry name" value="L-asp_N-monooxygenase_NS-form"/>
</dbReference>
<organism evidence="3 4">
    <name type="scientific">Streptomyces lateritius</name>
    <dbReference type="NCBI Taxonomy" id="67313"/>
    <lineage>
        <taxon>Bacteria</taxon>
        <taxon>Bacillati</taxon>
        <taxon>Actinomycetota</taxon>
        <taxon>Actinomycetes</taxon>
        <taxon>Kitasatosporales</taxon>
        <taxon>Streptomycetaceae</taxon>
        <taxon>Streptomyces</taxon>
    </lineage>
</organism>
<dbReference type="RefSeq" id="WP_391935239.1">
    <property type="nucleotide sequence ID" value="NZ_JBIBSM010000009.1"/>
</dbReference>
<feature type="region of interest" description="Disordered" evidence="1">
    <location>
        <begin position="651"/>
        <end position="670"/>
    </location>
</feature>
<dbReference type="EMBL" id="JBIBSM010000009">
    <property type="protein sequence ID" value="MFF8278039.1"/>
    <property type="molecule type" value="Genomic_DNA"/>
</dbReference>
<keyword evidence="4" id="KW-1185">Reference proteome</keyword>
<evidence type="ECO:0000259" key="2">
    <source>
        <dbReference type="Pfam" id="PF13454"/>
    </source>
</evidence>
<dbReference type="PANTHER" id="PTHR40254">
    <property type="entry name" value="BLR0577 PROTEIN"/>
    <property type="match status" value="1"/>
</dbReference>
<dbReference type="Proteomes" id="UP001603013">
    <property type="component" value="Unassembled WGS sequence"/>
</dbReference>
<dbReference type="Pfam" id="PF13454">
    <property type="entry name" value="NAD_binding_9"/>
    <property type="match status" value="1"/>
</dbReference>
<gene>
    <name evidence="3" type="ORF">ACF05T_18295</name>
</gene>
<reference evidence="3 4" key="1">
    <citation type="submission" date="2024-10" db="EMBL/GenBank/DDBJ databases">
        <title>The Natural Products Discovery Center: Release of the First 8490 Sequenced Strains for Exploring Actinobacteria Biosynthetic Diversity.</title>
        <authorList>
            <person name="Kalkreuter E."/>
            <person name="Kautsar S.A."/>
            <person name="Yang D."/>
            <person name="Bader C.D."/>
            <person name="Teijaro C.N."/>
            <person name="Fluegel L."/>
            <person name="Davis C.M."/>
            <person name="Simpson J.R."/>
            <person name="Lauterbach L."/>
            <person name="Steele A.D."/>
            <person name="Gui C."/>
            <person name="Meng S."/>
            <person name="Li G."/>
            <person name="Viehrig K."/>
            <person name="Ye F."/>
            <person name="Su P."/>
            <person name="Kiefer A.F."/>
            <person name="Nichols A."/>
            <person name="Cepeda A.J."/>
            <person name="Yan W."/>
            <person name="Fan B."/>
            <person name="Jiang Y."/>
            <person name="Adhikari A."/>
            <person name="Zheng C.-J."/>
            <person name="Schuster L."/>
            <person name="Cowan T.M."/>
            <person name="Smanski M.J."/>
            <person name="Chevrette M.G."/>
            <person name="De Carvalho L.P.S."/>
            <person name="Shen B."/>
        </authorList>
    </citation>
    <scope>NUCLEOTIDE SEQUENCE [LARGE SCALE GENOMIC DNA]</scope>
    <source>
        <strain evidence="3 4">NPDC015755</strain>
    </source>
</reference>
<evidence type="ECO:0000313" key="3">
    <source>
        <dbReference type="EMBL" id="MFF8278039.1"/>
    </source>
</evidence>
<evidence type="ECO:0000313" key="4">
    <source>
        <dbReference type="Proteomes" id="UP001603013"/>
    </source>
</evidence>
<proteinExistence type="predicted"/>
<comment type="caution">
    <text evidence="3">The sequence shown here is derived from an EMBL/GenBank/DDBJ whole genome shotgun (WGS) entry which is preliminary data.</text>
</comment>
<name>A0ABW6YDW8_9ACTN</name>
<protein>
    <submittedName>
        <fullName evidence="3">FAD/NAD(P)-binding protein</fullName>
    </submittedName>
</protein>
<evidence type="ECO:0000256" key="1">
    <source>
        <dbReference type="SAM" id="MobiDB-lite"/>
    </source>
</evidence>